<evidence type="ECO:0000259" key="13">
    <source>
        <dbReference type="PROSITE" id="PS50157"/>
    </source>
</evidence>
<dbReference type="Gene3D" id="3.30.160.60">
    <property type="entry name" value="Classic Zinc Finger"/>
    <property type="match status" value="1"/>
</dbReference>
<keyword evidence="6" id="KW-0862">Zinc</keyword>
<reference evidence="14" key="2">
    <citation type="submission" date="2014-07" db="EMBL/GenBank/DDBJ databases">
        <authorList>
            <person name="Hull J."/>
        </authorList>
    </citation>
    <scope>NUCLEOTIDE SEQUENCE</scope>
</reference>
<dbReference type="GO" id="GO:0008270">
    <property type="term" value="F:zinc ion binding"/>
    <property type="evidence" value="ECO:0007669"/>
    <property type="project" value="UniProtKB-KW"/>
</dbReference>
<keyword evidence="5 11" id="KW-0863">Zinc-finger</keyword>
<sequence length="122" mass="13273">ASGDLQGFRAASSGDLLGFRDASGDLQDFRAASSDLEFEEKPSASDCIDETRGKVRKRSKKSEIKLAPLNNVDNSKAGSQVIPESPNSTKKKPFVCDACGYRVGTPSELRRHVRTHTGEKPY</sequence>
<evidence type="ECO:0000256" key="6">
    <source>
        <dbReference type="ARBA" id="ARBA00022833"/>
    </source>
</evidence>
<comment type="subcellular location">
    <subcellularLocation>
        <location evidence="1">Nucleus</location>
    </subcellularLocation>
</comment>
<reference evidence="14" key="1">
    <citation type="journal article" date="2014" name="PLoS ONE">
        <title>Transcriptome-Based Identification of ABC Transporters in the Western Tarnished Plant Bug Lygus hesperus.</title>
        <authorList>
            <person name="Hull J.J."/>
            <person name="Chaney K."/>
            <person name="Geib S.M."/>
            <person name="Fabrick J.A."/>
            <person name="Brent C.S."/>
            <person name="Walsh D."/>
            <person name="Lavine L.C."/>
        </authorList>
    </citation>
    <scope>NUCLEOTIDE SEQUENCE</scope>
</reference>
<accession>A0A0A9Z687</accession>
<dbReference type="FunFam" id="3.30.160.60:FF:001370">
    <property type="entry name" value="Zinc finger protein"/>
    <property type="match status" value="1"/>
</dbReference>
<dbReference type="EMBL" id="GBHO01002847">
    <property type="protein sequence ID" value="JAG40757.1"/>
    <property type="molecule type" value="Transcribed_RNA"/>
</dbReference>
<keyword evidence="10" id="KW-0539">Nucleus</keyword>
<evidence type="ECO:0000313" key="14">
    <source>
        <dbReference type="EMBL" id="JAG40757.1"/>
    </source>
</evidence>
<evidence type="ECO:0000256" key="1">
    <source>
        <dbReference type="ARBA" id="ARBA00004123"/>
    </source>
</evidence>
<feature type="non-terminal residue" evidence="14">
    <location>
        <position position="122"/>
    </location>
</feature>
<dbReference type="GO" id="GO:0003690">
    <property type="term" value="F:double-stranded DNA binding"/>
    <property type="evidence" value="ECO:0007669"/>
    <property type="project" value="UniProtKB-ARBA"/>
</dbReference>
<name>A0A0A9Z687_LYGHE</name>
<protein>
    <recommendedName>
        <fullName evidence="13">C2H2-type domain-containing protein</fullName>
    </recommendedName>
</protein>
<evidence type="ECO:0000256" key="5">
    <source>
        <dbReference type="ARBA" id="ARBA00022771"/>
    </source>
</evidence>
<evidence type="ECO:0000256" key="2">
    <source>
        <dbReference type="ARBA" id="ARBA00006991"/>
    </source>
</evidence>
<evidence type="ECO:0000256" key="3">
    <source>
        <dbReference type="ARBA" id="ARBA00022723"/>
    </source>
</evidence>
<evidence type="ECO:0000256" key="9">
    <source>
        <dbReference type="ARBA" id="ARBA00023163"/>
    </source>
</evidence>
<evidence type="ECO:0000256" key="8">
    <source>
        <dbReference type="ARBA" id="ARBA00023125"/>
    </source>
</evidence>
<evidence type="ECO:0000256" key="10">
    <source>
        <dbReference type="ARBA" id="ARBA00023242"/>
    </source>
</evidence>
<dbReference type="GO" id="GO:0005634">
    <property type="term" value="C:nucleus"/>
    <property type="evidence" value="ECO:0007669"/>
    <property type="project" value="UniProtKB-SubCell"/>
</dbReference>
<feature type="non-terminal residue" evidence="14">
    <location>
        <position position="1"/>
    </location>
</feature>
<gene>
    <name evidence="14" type="ORF">CM83_24019</name>
</gene>
<feature type="domain" description="C2H2-type" evidence="13">
    <location>
        <begin position="94"/>
        <end position="121"/>
    </location>
</feature>
<dbReference type="InterPro" id="IPR013087">
    <property type="entry name" value="Znf_C2H2_type"/>
</dbReference>
<keyword evidence="4" id="KW-0677">Repeat</keyword>
<dbReference type="PANTHER" id="PTHR23235">
    <property type="entry name" value="KRUEPPEL-LIKE TRANSCRIPTION FACTOR"/>
    <property type="match status" value="1"/>
</dbReference>
<dbReference type="PROSITE" id="PS00028">
    <property type="entry name" value="ZINC_FINGER_C2H2_1"/>
    <property type="match status" value="1"/>
</dbReference>
<dbReference type="InterPro" id="IPR036236">
    <property type="entry name" value="Znf_C2H2_sf"/>
</dbReference>
<dbReference type="SMART" id="SM00355">
    <property type="entry name" value="ZnF_C2H2"/>
    <property type="match status" value="1"/>
</dbReference>
<feature type="compositionally biased region" description="Basic and acidic residues" evidence="12">
    <location>
        <begin position="40"/>
        <end position="53"/>
    </location>
</feature>
<dbReference type="AlphaFoldDB" id="A0A0A9Z687"/>
<comment type="similarity">
    <text evidence="2">Belongs to the krueppel C2H2-type zinc-finger protein family.</text>
</comment>
<keyword evidence="8" id="KW-0238">DNA-binding</keyword>
<evidence type="ECO:0000256" key="4">
    <source>
        <dbReference type="ARBA" id="ARBA00022737"/>
    </source>
</evidence>
<dbReference type="PROSITE" id="PS50157">
    <property type="entry name" value="ZINC_FINGER_C2H2_2"/>
    <property type="match status" value="1"/>
</dbReference>
<dbReference type="SUPFAM" id="SSF57667">
    <property type="entry name" value="beta-beta-alpha zinc fingers"/>
    <property type="match status" value="1"/>
</dbReference>
<feature type="region of interest" description="Disordered" evidence="12">
    <location>
        <begin position="40"/>
        <end position="89"/>
    </location>
</feature>
<evidence type="ECO:0000256" key="11">
    <source>
        <dbReference type="PROSITE-ProRule" id="PRU00042"/>
    </source>
</evidence>
<keyword evidence="9" id="KW-0804">Transcription</keyword>
<keyword evidence="7" id="KW-0805">Transcription regulation</keyword>
<proteinExistence type="inferred from homology"/>
<keyword evidence="3" id="KW-0479">Metal-binding</keyword>
<evidence type="ECO:0000256" key="7">
    <source>
        <dbReference type="ARBA" id="ARBA00023015"/>
    </source>
</evidence>
<evidence type="ECO:0000256" key="12">
    <source>
        <dbReference type="SAM" id="MobiDB-lite"/>
    </source>
</evidence>
<organism evidence="14">
    <name type="scientific">Lygus hesperus</name>
    <name type="common">Western plant bug</name>
    <dbReference type="NCBI Taxonomy" id="30085"/>
    <lineage>
        <taxon>Eukaryota</taxon>
        <taxon>Metazoa</taxon>
        <taxon>Ecdysozoa</taxon>
        <taxon>Arthropoda</taxon>
        <taxon>Hexapoda</taxon>
        <taxon>Insecta</taxon>
        <taxon>Pterygota</taxon>
        <taxon>Neoptera</taxon>
        <taxon>Paraneoptera</taxon>
        <taxon>Hemiptera</taxon>
        <taxon>Heteroptera</taxon>
        <taxon>Panheteroptera</taxon>
        <taxon>Cimicomorpha</taxon>
        <taxon>Miridae</taxon>
        <taxon>Mirini</taxon>
        <taxon>Lygus</taxon>
    </lineage>
</organism>